<reference evidence="1 2" key="1">
    <citation type="submission" date="2018-05" db="EMBL/GenBank/DDBJ databases">
        <title>Chitinophaga sp. K3CV102501T nov., isolated from isolated from a monsoon evergreen broad-leaved forest soil.</title>
        <authorList>
            <person name="Lv Y."/>
        </authorList>
    </citation>
    <scope>NUCLEOTIDE SEQUENCE [LARGE SCALE GENOMIC DNA]</scope>
    <source>
        <strain evidence="1 2">GDMCC 1.1325</strain>
    </source>
</reference>
<accession>A0A365XSI8</accession>
<dbReference type="AlphaFoldDB" id="A0A365XSI8"/>
<dbReference type="Proteomes" id="UP000253410">
    <property type="component" value="Unassembled WGS sequence"/>
</dbReference>
<evidence type="ECO:0000313" key="2">
    <source>
        <dbReference type="Proteomes" id="UP000253410"/>
    </source>
</evidence>
<dbReference type="RefSeq" id="WP_113617844.1">
    <property type="nucleotide sequence ID" value="NZ_QFFJ01000002.1"/>
</dbReference>
<evidence type="ECO:0000313" key="1">
    <source>
        <dbReference type="EMBL" id="RBL89100.1"/>
    </source>
</evidence>
<sequence>MQSQKLALDKKLFLQKQTVAVMTSANTDVVQAPQAVSAPFHTALSTASPLRCYPCCQQGITIAGCYN</sequence>
<comment type="caution">
    <text evidence="1">The sequence shown here is derived from an EMBL/GenBank/DDBJ whole genome shotgun (WGS) entry which is preliminary data.</text>
</comment>
<organism evidence="1 2">
    <name type="scientific">Chitinophaga flava</name>
    <dbReference type="NCBI Taxonomy" id="2259036"/>
    <lineage>
        <taxon>Bacteria</taxon>
        <taxon>Pseudomonadati</taxon>
        <taxon>Bacteroidota</taxon>
        <taxon>Chitinophagia</taxon>
        <taxon>Chitinophagales</taxon>
        <taxon>Chitinophagaceae</taxon>
        <taxon>Chitinophaga</taxon>
    </lineage>
</organism>
<dbReference type="EMBL" id="QFFJ01000002">
    <property type="protein sequence ID" value="RBL89100.1"/>
    <property type="molecule type" value="Genomic_DNA"/>
</dbReference>
<name>A0A365XSI8_9BACT</name>
<keyword evidence="2" id="KW-1185">Reference proteome</keyword>
<protein>
    <submittedName>
        <fullName evidence="1">Uncharacterized protein</fullName>
    </submittedName>
</protein>
<gene>
    <name evidence="1" type="ORF">DF182_21430</name>
</gene>
<proteinExistence type="predicted"/>